<feature type="compositionally biased region" description="Basic and acidic residues" evidence="1">
    <location>
        <begin position="1"/>
        <end position="17"/>
    </location>
</feature>
<evidence type="ECO:0000256" key="1">
    <source>
        <dbReference type="SAM" id="MobiDB-lite"/>
    </source>
</evidence>
<dbReference type="EMBL" id="CP099421">
    <property type="protein sequence ID" value="USW52113.1"/>
    <property type="molecule type" value="Genomic_DNA"/>
</dbReference>
<accession>A0A9Q9EK76</accession>
<keyword evidence="3" id="KW-1185">Reference proteome</keyword>
<evidence type="ECO:0000313" key="3">
    <source>
        <dbReference type="Proteomes" id="UP001056384"/>
    </source>
</evidence>
<proteinExistence type="predicted"/>
<sequence>MSRIDQRLRARRRDPCPKSDQQLCDRAVETNVRAPDSSTVSSQRRKDTPKHQDFAVPAPECSVDWAGDEEVEFDEDYVEQLSGSAEQHSYLQTCRTNAETRLQDLRASSRSGAYNNAIEEQKSISAQIAAYENASPAEDQSSLDLDDDDHAMLCELDQASGSSASAEGDGSESGEMSGHMMKPWTPAPFFDIDPANTTPDGLVIESIESYINIHGAQITPREDSEAPAEQRASWSVERPKITSPDLDHVFRRNVKKFLDHTESLVAQFAGAPWSDGVLEIVRREVKRLHDELFTVIEPGWAYVDDVLWPLVTTGEELVRRAEATGWPREQHLDDFDEVYGIASEDKQHAASENLQSEAGHFWQKGATVARNLPATDAIEFCRTARRLYPIRSVEDAVLYSTIFDWSVAQSSKRYAVEYLLGCWDHKLHPEEVVVPLAAAEPLLRQQQGALQLWSRLWHQEKGLFLDTESRAMHDQKPIEQLTLEQFRRRMGTDEIMRLRNVKMQELAVKEAEKRRNNAMLRYGSSDDDVSIKEEPRWT</sequence>
<dbReference type="AlphaFoldDB" id="A0A9Q9EK76"/>
<dbReference type="Proteomes" id="UP001056384">
    <property type="component" value="Chromosome 4"/>
</dbReference>
<reference evidence="2" key="1">
    <citation type="submission" date="2022-06" db="EMBL/GenBank/DDBJ databases">
        <title>Complete genome sequences of two strains of the flax pathogen Septoria linicola.</title>
        <authorList>
            <person name="Lapalu N."/>
            <person name="Simon A."/>
            <person name="Demenou B."/>
            <person name="Paumier D."/>
            <person name="Guillot M.-P."/>
            <person name="Gout L."/>
            <person name="Valade R."/>
        </authorList>
    </citation>
    <scope>NUCLEOTIDE SEQUENCE</scope>
    <source>
        <strain evidence="2">SE15195</strain>
    </source>
</reference>
<protein>
    <submittedName>
        <fullName evidence="2">Uncharacterized protein</fullName>
    </submittedName>
</protein>
<evidence type="ECO:0000313" key="2">
    <source>
        <dbReference type="EMBL" id="USW52113.1"/>
    </source>
</evidence>
<feature type="region of interest" description="Disordered" evidence="1">
    <location>
        <begin position="1"/>
        <end position="57"/>
    </location>
</feature>
<feature type="region of interest" description="Disordered" evidence="1">
    <location>
        <begin position="158"/>
        <end position="178"/>
    </location>
</feature>
<name>A0A9Q9EK76_9PEZI</name>
<gene>
    <name evidence="2" type="ORF">Slin15195_G054320</name>
</gene>
<feature type="compositionally biased region" description="Basic and acidic residues" evidence="1">
    <location>
        <begin position="44"/>
        <end position="53"/>
    </location>
</feature>
<organism evidence="2 3">
    <name type="scientific">Septoria linicola</name>
    <dbReference type="NCBI Taxonomy" id="215465"/>
    <lineage>
        <taxon>Eukaryota</taxon>
        <taxon>Fungi</taxon>
        <taxon>Dikarya</taxon>
        <taxon>Ascomycota</taxon>
        <taxon>Pezizomycotina</taxon>
        <taxon>Dothideomycetes</taxon>
        <taxon>Dothideomycetidae</taxon>
        <taxon>Mycosphaerellales</taxon>
        <taxon>Mycosphaerellaceae</taxon>
        <taxon>Septoria</taxon>
    </lineage>
</organism>
<feature type="compositionally biased region" description="Low complexity" evidence="1">
    <location>
        <begin position="159"/>
        <end position="178"/>
    </location>
</feature>